<evidence type="ECO:0000313" key="2">
    <source>
        <dbReference type="EMBL" id="TWH04799.1"/>
    </source>
</evidence>
<dbReference type="EMBL" id="VLJS01000102">
    <property type="protein sequence ID" value="TWH04799.1"/>
    <property type="molecule type" value="Genomic_DNA"/>
</dbReference>
<dbReference type="AlphaFoldDB" id="A0A562D4W4"/>
<dbReference type="Proteomes" id="UP000321583">
    <property type="component" value="Unassembled WGS sequence"/>
</dbReference>
<accession>A0A562D4W4</accession>
<evidence type="ECO:0000313" key="3">
    <source>
        <dbReference type="Proteomes" id="UP000321583"/>
    </source>
</evidence>
<sequence length="91" mass="10206">MHQRSFRFDSARLRDLFQPRKPRHPLLRVALGVVGVALLALLVFFSVFVGAAMLAAGLAWKLLRGRGSARPGARPVMDGEYRVLRRQALPR</sequence>
<organism evidence="2 3">
    <name type="scientific">Pseudoxanthomonas taiwanensis J19</name>
    <dbReference type="NCBI Taxonomy" id="935569"/>
    <lineage>
        <taxon>Bacteria</taxon>
        <taxon>Pseudomonadati</taxon>
        <taxon>Pseudomonadota</taxon>
        <taxon>Gammaproteobacteria</taxon>
        <taxon>Lysobacterales</taxon>
        <taxon>Lysobacteraceae</taxon>
        <taxon>Pseudoxanthomonas</taxon>
    </lineage>
</organism>
<keyword evidence="1" id="KW-0472">Membrane</keyword>
<keyword evidence="3" id="KW-1185">Reference proteome</keyword>
<keyword evidence="1" id="KW-1133">Transmembrane helix</keyword>
<reference evidence="2 3" key="1">
    <citation type="submission" date="2019-07" db="EMBL/GenBank/DDBJ databases">
        <title>Genome sequencing of lignin-degrading bacterial isolates.</title>
        <authorList>
            <person name="Gladden J."/>
        </authorList>
    </citation>
    <scope>NUCLEOTIDE SEQUENCE [LARGE SCALE GENOMIC DNA]</scope>
    <source>
        <strain evidence="2 3">J19</strain>
    </source>
</reference>
<name>A0A562D4W4_9GAMM</name>
<keyword evidence="1" id="KW-0812">Transmembrane</keyword>
<evidence type="ECO:0000256" key="1">
    <source>
        <dbReference type="SAM" id="Phobius"/>
    </source>
</evidence>
<proteinExistence type="predicted"/>
<gene>
    <name evidence="2" type="ORF">L613_000700000480</name>
</gene>
<dbReference type="RefSeq" id="WP_019398521.1">
    <property type="nucleotide sequence ID" value="NZ_VLJS01000102.1"/>
</dbReference>
<protein>
    <submittedName>
        <fullName evidence="2">Uncharacterized protein</fullName>
    </submittedName>
</protein>
<comment type="caution">
    <text evidence="2">The sequence shown here is derived from an EMBL/GenBank/DDBJ whole genome shotgun (WGS) entry which is preliminary data.</text>
</comment>
<feature type="transmembrane region" description="Helical" evidence="1">
    <location>
        <begin position="29"/>
        <end position="60"/>
    </location>
</feature>